<evidence type="ECO:0000256" key="14">
    <source>
        <dbReference type="NCBIfam" id="TIGR00228"/>
    </source>
</evidence>
<dbReference type="GO" id="GO:0000287">
    <property type="term" value="F:magnesium ion binding"/>
    <property type="evidence" value="ECO:0007669"/>
    <property type="project" value="UniProtKB-UniRule"/>
</dbReference>
<dbReference type="GO" id="GO:0048476">
    <property type="term" value="C:Holliday junction resolvase complex"/>
    <property type="evidence" value="ECO:0007669"/>
    <property type="project" value="UniProtKB-UniRule"/>
</dbReference>
<feature type="binding site" evidence="13">
    <location>
        <position position="7"/>
    </location>
    <ligand>
        <name>Mg(2+)</name>
        <dbReference type="ChEBI" id="CHEBI:18420"/>
        <label>1</label>
    </ligand>
</feature>
<evidence type="ECO:0000313" key="15">
    <source>
        <dbReference type="EMBL" id="ROQ90681.1"/>
    </source>
</evidence>
<dbReference type="GO" id="GO:0005737">
    <property type="term" value="C:cytoplasm"/>
    <property type="evidence" value="ECO:0007669"/>
    <property type="project" value="UniProtKB-SubCell"/>
</dbReference>
<evidence type="ECO:0000256" key="10">
    <source>
        <dbReference type="ARBA" id="ARBA00023172"/>
    </source>
</evidence>
<gene>
    <name evidence="13" type="primary">ruvC</name>
    <name evidence="15" type="ORF">EDC27_2564</name>
</gene>
<dbReference type="FunFam" id="3.30.420.10:FF:000002">
    <property type="entry name" value="Crossover junction endodeoxyribonuclease RuvC"/>
    <property type="match status" value="1"/>
</dbReference>
<comment type="cofactor">
    <cofactor evidence="13">
        <name>Mg(2+)</name>
        <dbReference type="ChEBI" id="CHEBI:18420"/>
    </cofactor>
    <text evidence="13">Binds 2 Mg(2+) ion per subunit.</text>
</comment>
<feature type="active site" evidence="13">
    <location>
        <position position="139"/>
    </location>
</feature>
<dbReference type="Pfam" id="PF02075">
    <property type="entry name" value="RuvC"/>
    <property type="match status" value="1"/>
</dbReference>
<evidence type="ECO:0000256" key="1">
    <source>
        <dbReference type="ARBA" id="ARBA00009518"/>
    </source>
</evidence>
<dbReference type="AlphaFoldDB" id="A0A3N1US51"/>
<dbReference type="InterPro" id="IPR012337">
    <property type="entry name" value="RNaseH-like_sf"/>
</dbReference>
<feature type="active site" evidence="13">
    <location>
        <position position="7"/>
    </location>
</feature>
<evidence type="ECO:0000313" key="16">
    <source>
        <dbReference type="Proteomes" id="UP000276223"/>
    </source>
</evidence>
<dbReference type="PRINTS" id="PR00696">
    <property type="entry name" value="RSOLVASERUVC"/>
</dbReference>
<dbReference type="PANTHER" id="PTHR30194">
    <property type="entry name" value="CROSSOVER JUNCTION ENDODEOXYRIBONUCLEASE RUVC"/>
    <property type="match status" value="1"/>
</dbReference>
<comment type="subcellular location">
    <subcellularLocation>
        <location evidence="13">Cytoplasm</location>
    </subcellularLocation>
</comment>
<evidence type="ECO:0000256" key="8">
    <source>
        <dbReference type="ARBA" id="ARBA00022842"/>
    </source>
</evidence>
<reference evidence="15 16" key="1">
    <citation type="submission" date="2018-11" db="EMBL/GenBank/DDBJ databases">
        <title>Genomic Encyclopedia of Type Strains, Phase IV (KMG-IV): sequencing the most valuable type-strain genomes for metagenomic binning, comparative biology and taxonomic classification.</title>
        <authorList>
            <person name="Goeker M."/>
        </authorList>
    </citation>
    <scope>NUCLEOTIDE SEQUENCE [LARGE SCALE GENOMIC DNA]</scope>
    <source>
        <strain evidence="15 16">DSM 22027</strain>
    </source>
</reference>
<comment type="function">
    <text evidence="13">The RuvA-RuvB-RuvC complex processes Holliday junction (HJ) DNA during genetic recombination and DNA repair. Endonuclease that resolves HJ intermediates. Cleaves cruciform DNA by making single-stranded nicks across the HJ at symmetrical positions within the homologous arms, yielding a 5'-phosphate and a 3'-hydroxyl group; requires a central core of homology in the junction. The consensus cleavage sequence is 5'-(A/T)TT(C/G)-3'. Cleavage occurs on the 3'-side of the TT dinucleotide at the point of strand exchange. HJ branch migration catalyzed by RuvA-RuvB allows RuvC to scan DNA until it finds its consensus sequence, where it cleaves and resolves the cruciform DNA.</text>
</comment>
<dbReference type="OrthoDB" id="9805499at2"/>
<evidence type="ECO:0000256" key="3">
    <source>
        <dbReference type="ARBA" id="ARBA00022722"/>
    </source>
</evidence>
<dbReference type="NCBIfam" id="TIGR00228">
    <property type="entry name" value="ruvC"/>
    <property type="match status" value="1"/>
</dbReference>
<keyword evidence="6 13" id="KW-0227">DNA damage</keyword>
<comment type="similarity">
    <text evidence="1 13">Belongs to the RuvC family.</text>
</comment>
<keyword evidence="3 13" id="KW-0540">Nuclease</keyword>
<evidence type="ECO:0000256" key="9">
    <source>
        <dbReference type="ARBA" id="ARBA00023125"/>
    </source>
</evidence>
<dbReference type="PANTHER" id="PTHR30194:SF3">
    <property type="entry name" value="CROSSOVER JUNCTION ENDODEOXYRIBONUCLEASE RUVC"/>
    <property type="match status" value="1"/>
</dbReference>
<dbReference type="GO" id="GO:0008821">
    <property type="term" value="F:crossover junction DNA endonuclease activity"/>
    <property type="evidence" value="ECO:0007669"/>
    <property type="project" value="UniProtKB-UniRule"/>
</dbReference>
<feature type="active site" evidence="13">
    <location>
        <position position="67"/>
    </location>
</feature>
<name>A0A3N1US51_9BACT</name>
<dbReference type="EMBL" id="RJVA01000014">
    <property type="protein sequence ID" value="ROQ90681.1"/>
    <property type="molecule type" value="Genomic_DNA"/>
</dbReference>
<feature type="binding site" evidence="13">
    <location>
        <position position="139"/>
    </location>
    <ligand>
        <name>Mg(2+)</name>
        <dbReference type="ChEBI" id="CHEBI:18420"/>
        <label>1</label>
    </ligand>
</feature>
<proteinExistence type="inferred from homology"/>
<evidence type="ECO:0000256" key="7">
    <source>
        <dbReference type="ARBA" id="ARBA00022801"/>
    </source>
</evidence>
<evidence type="ECO:0000256" key="2">
    <source>
        <dbReference type="ARBA" id="ARBA00022490"/>
    </source>
</evidence>
<dbReference type="HAMAP" id="MF_00034">
    <property type="entry name" value="RuvC"/>
    <property type="match status" value="1"/>
</dbReference>
<evidence type="ECO:0000256" key="12">
    <source>
        <dbReference type="ARBA" id="ARBA00029354"/>
    </source>
</evidence>
<keyword evidence="9 13" id="KW-0238">DNA-binding</keyword>
<keyword evidence="2 13" id="KW-0963">Cytoplasm</keyword>
<keyword evidence="4 13" id="KW-0479">Metal-binding</keyword>
<protein>
    <recommendedName>
        <fullName evidence="13 14">Crossover junction endodeoxyribonuclease RuvC</fullName>
        <ecNumber evidence="13 14">3.1.21.10</ecNumber>
    </recommendedName>
    <alternativeName>
        <fullName evidence="13">Holliday junction nuclease RuvC</fullName>
    </alternativeName>
    <alternativeName>
        <fullName evidence="13">Holliday junction resolvase RuvC</fullName>
    </alternativeName>
</protein>
<dbReference type="EC" id="3.1.21.10" evidence="13 14"/>
<organism evidence="15 16">
    <name type="scientific">Desulfosoma caldarium</name>
    <dbReference type="NCBI Taxonomy" id="610254"/>
    <lineage>
        <taxon>Bacteria</taxon>
        <taxon>Pseudomonadati</taxon>
        <taxon>Thermodesulfobacteriota</taxon>
        <taxon>Syntrophobacteria</taxon>
        <taxon>Syntrophobacterales</taxon>
        <taxon>Syntrophobacteraceae</taxon>
        <taxon>Desulfosoma</taxon>
    </lineage>
</organism>
<dbReference type="CDD" id="cd16962">
    <property type="entry name" value="RuvC"/>
    <property type="match status" value="1"/>
</dbReference>
<dbReference type="InterPro" id="IPR002176">
    <property type="entry name" value="X-over_junc_endoDNase_RuvC"/>
</dbReference>
<comment type="subunit">
    <text evidence="13">Homodimer which binds Holliday junction (HJ) DNA. The HJ becomes 2-fold symmetrical on binding to RuvC with unstacked arms; it has a different conformation from HJ DNA in complex with RuvA. In the full resolvosome a probable DNA-RuvA(4)-RuvB(12)-RuvC(2) complex forms which resolves the HJ.</text>
</comment>
<dbReference type="Proteomes" id="UP000276223">
    <property type="component" value="Unassembled WGS sequence"/>
</dbReference>
<evidence type="ECO:0000256" key="13">
    <source>
        <dbReference type="HAMAP-Rule" id="MF_00034"/>
    </source>
</evidence>
<keyword evidence="5 13" id="KW-0255">Endonuclease</keyword>
<comment type="caution">
    <text evidence="15">The sequence shown here is derived from an EMBL/GenBank/DDBJ whole genome shotgun (WGS) entry which is preliminary data.</text>
</comment>
<dbReference type="InterPro" id="IPR036397">
    <property type="entry name" value="RNaseH_sf"/>
</dbReference>
<dbReference type="GO" id="GO:0006281">
    <property type="term" value="P:DNA repair"/>
    <property type="evidence" value="ECO:0007669"/>
    <property type="project" value="UniProtKB-UniRule"/>
</dbReference>
<keyword evidence="10 13" id="KW-0233">DNA recombination</keyword>
<dbReference type="RefSeq" id="WP_123291027.1">
    <property type="nucleotide sequence ID" value="NZ_RJVA01000014.1"/>
</dbReference>
<sequence length="166" mass="17561">MRVLGIDPGSRHTGYGVVENVGDRLVPVLFGSLSLPASMELPTRLGSIFTGIRRIIEQASPTEMAVEAVFVSRNARSALILGHARGAAMAAGIHGGLQVFEYSALEIKQAVVGYGKAEKSQVARMVGLLLGLHDLQDPHAADALAAAVCHIHARSFPTLYSPAQRP</sequence>
<dbReference type="GO" id="GO:0003677">
    <property type="term" value="F:DNA binding"/>
    <property type="evidence" value="ECO:0007669"/>
    <property type="project" value="UniProtKB-KW"/>
</dbReference>
<feature type="binding site" evidence="13">
    <location>
        <position position="67"/>
    </location>
    <ligand>
        <name>Mg(2+)</name>
        <dbReference type="ChEBI" id="CHEBI:18420"/>
        <label>2</label>
    </ligand>
</feature>
<comment type="catalytic activity">
    <reaction evidence="12 13">
        <text>Endonucleolytic cleavage at a junction such as a reciprocal single-stranded crossover between two homologous DNA duplexes (Holliday junction).</text>
        <dbReference type="EC" id="3.1.21.10"/>
    </reaction>
</comment>
<keyword evidence="8 13" id="KW-0460">Magnesium</keyword>
<keyword evidence="11 13" id="KW-0234">DNA repair</keyword>
<dbReference type="GO" id="GO:0006310">
    <property type="term" value="P:DNA recombination"/>
    <property type="evidence" value="ECO:0007669"/>
    <property type="project" value="UniProtKB-UniRule"/>
</dbReference>
<evidence type="ECO:0000256" key="5">
    <source>
        <dbReference type="ARBA" id="ARBA00022759"/>
    </source>
</evidence>
<evidence type="ECO:0000256" key="6">
    <source>
        <dbReference type="ARBA" id="ARBA00022763"/>
    </source>
</evidence>
<accession>A0A3N1US51</accession>
<evidence type="ECO:0000256" key="11">
    <source>
        <dbReference type="ARBA" id="ARBA00023204"/>
    </source>
</evidence>
<dbReference type="SUPFAM" id="SSF53098">
    <property type="entry name" value="Ribonuclease H-like"/>
    <property type="match status" value="1"/>
</dbReference>
<evidence type="ECO:0000256" key="4">
    <source>
        <dbReference type="ARBA" id="ARBA00022723"/>
    </source>
</evidence>
<dbReference type="Gene3D" id="3.30.420.10">
    <property type="entry name" value="Ribonuclease H-like superfamily/Ribonuclease H"/>
    <property type="match status" value="1"/>
</dbReference>
<keyword evidence="7 13" id="KW-0378">Hydrolase</keyword>
<keyword evidence="16" id="KW-1185">Reference proteome</keyword>